<dbReference type="Proteomes" id="UP000235653">
    <property type="component" value="Unassembled WGS sequence"/>
</dbReference>
<dbReference type="EMBL" id="JQAN02000014">
    <property type="protein sequence ID" value="PPD57324.1"/>
    <property type="molecule type" value="Genomic_DNA"/>
</dbReference>
<comment type="subcellular location">
    <subcellularLocation>
        <location evidence="1">Endomembrane system</location>
        <topology evidence="1">Multi-pass membrane protein</topology>
    </subcellularLocation>
</comment>
<evidence type="ECO:0000256" key="1">
    <source>
        <dbReference type="ARBA" id="ARBA00004127"/>
    </source>
</evidence>
<evidence type="ECO:0000256" key="4">
    <source>
        <dbReference type="ARBA" id="ARBA00023136"/>
    </source>
</evidence>
<dbReference type="Gene3D" id="1.20.120.1630">
    <property type="match status" value="1"/>
</dbReference>
<dbReference type="AlphaFoldDB" id="A0A2P5P4V2"/>
<organism evidence="5 6">
    <name type="scientific">Dehalogenimonas etheniformans</name>
    <dbReference type="NCBI Taxonomy" id="1536648"/>
    <lineage>
        <taxon>Bacteria</taxon>
        <taxon>Bacillati</taxon>
        <taxon>Chloroflexota</taxon>
        <taxon>Dehalococcoidia</taxon>
        <taxon>Dehalococcoidales</taxon>
        <taxon>Dehalococcoidaceae</taxon>
        <taxon>Dehalogenimonas</taxon>
    </lineage>
</organism>
<keyword evidence="3" id="KW-1133">Transmembrane helix</keyword>
<name>A0A2P5P4V2_9CHLR</name>
<accession>A0A2P5P4V2</accession>
<dbReference type="RefSeq" id="WP_102331519.1">
    <property type="nucleotide sequence ID" value="NZ_CP058566.2"/>
</dbReference>
<evidence type="ECO:0000256" key="3">
    <source>
        <dbReference type="ARBA" id="ARBA00022989"/>
    </source>
</evidence>
<proteinExistence type="predicted"/>
<dbReference type="GO" id="GO:0012505">
    <property type="term" value="C:endomembrane system"/>
    <property type="evidence" value="ECO:0007669"/>
    <property type="project" value="UniProtKB-SubCell"/>
</dbReference>
<evidence type="ECO:0000313" key="6">
    <source>
        <dbReference type="Proteomes" id="UP000235653"/>
    </source>
</evidence>
<protein>
    <recommendedName>
        <fullName evidence="7">NnrU domain-containing protein</fullName>
    </recommendedName>
</protein>
<evidence type="ECO:0000313" key="5">
    <source>
        <dbReference type="EMBL" id="PPD57324.1"/>
    </source>
</evidence>
<dbReference type="OrthoDB" id="1655752at2"/>
<dbReference type="InterPro" id="IPR007318">
    <property type="entry name" value="Phopholipid_MeTrfase"/>
</dbReference>
<gene>
    <name evidence="5" type="ORF">JP09_009785</name>
</gene>
<comment type="caution">
    <text evidence="5">The sequence shown here is derived from an EMBL/GenBank/DDBJ whole genome shotgun (WGS) entry which is preliminary data.</text>
</comment>
<keyword evidence="2" id="KW-0812">Transmembrane</keyword>
<reference evidence="5 6" key="1">
    <citation type="journal article" date="2017" name="ISME J.">
        <title>Grape pomace compost harbors organohalide-respiring Dehalogenimonas species with novel reductive dehalogenase genes.</title>
        <authorList>
            <person name="Yang Y."/>
            <person name="Higgins S.A."/>
            <person name="Yan J."/>
            <person name="Simsir B."/>
            <person name="Chourey K."/>
            <person name="Iyer R."/>
            <person name="Hettich R.L."/>
            <person name="Baldwin B."/>
            <person name="Ogles D.M."/>
            <person name="Loffler F.E."/>
        </authorList>
    </citation>
    <scope>NUCLEOTIDE SEQUENCE [LARGE SCALE GENOMIC DNA]</scope>
    <source>
        <strain evidence="5 6">GP</strain>
    </source>
</reference>
<keyword evidence="6" id="KW-1185">Reference proteome</keyword>
<dbReference type="Pfam" id="PF04191">
    <property type="entry name" value="PEMT"/>
    <property type="match status" value="1"/>
</dbReference>
<evidence type="ECO:0008006" key="7">
    <source>
        <dbReference type="Google" id="ProtNLM"/>
    </source>
</evidence>
<sequence>MTYILLGAAGFLLMHLLDFASIKKAPFIKPALSFFGTMLIAVSATMVAIACRKFGLPEWASIAGWAIMGVSAWLTVYSLYFALPAVRTYIKPGSSGQLVTRGVYALVRHPWLLFFALSMTGLALGSRSILAVEAGIAWTILSLILVYVQDRKIFPHMFSGYAIYQKTTPMIVPNRNSVSAFFEGFRRNKLPEA</sequence>
<keyword evidence="4" id="KW-0472">Membrane</keyword>
<evidence type="ECO:0000256" key="2">
    <source>
        <dbReference type="ARBA" id="ARBA00022692"/>
    </source>
</evidence>